<proteinExistence type="predicted"/>
<name>A0A1T4JNE3_9LACT</name>
<dbReference type="STRING" id="1121925.SAMN02746011_00225"/>
<evidence type="ECO:0000313" key="2">
    <source>
        <dbReference type="Proteomes" id="UP000189941"/>
    </source>
</evidence>
<organism evidence="1 2">
    <name type="scientific">Globicatella sulfidifaciens DSM 15739</name>
    <dbReference type="NCBI Taxonomy" id="1121925"/>
    <lineage>
        <taxon>Bacteria</taxon>
        <taxon>Bacillati</taxon>
        <taxon>Bacillota</taxon>
        <taxon>Bacilli</taxon>
        <taxon>Lactobacillales</taxon>
        <taxon>Aerococcaceae</taxon>
        <taxon>Globicatella</taxon>
    </lineage>
</organism>
<protein>
    <submittedName>
        <fullName evidence="1">Uncharacterized protein</fullName>
    </submittedName>
</protein>
<evidence type="ECO:0000313" key="1">
    <source>
        <dbReference type="EMBL" id="SJZ31597.1"/>
    </source>
</evidence>
<sequence length="54" mass="6250">MKRYSTEMTKRIVTANIQDGRTLQALPLNMVYQPHPLIIGFVINAKNTKQHLKQ</sequence>
<keyword evidence="2" id="KW-1185">Reference proteome</keyword>
<dbReference type="Proteomes" id="UP000189941">
    <property type="component" value="Unassembled WGS sequence"/>
</dbReference>
<gene>
    <name evidence="1" type="ORF">SAMN02746011_00225</name>
</gene>
<reference evidence="2" key="1">
    <citation type="submission" date="2017-02" db="EMBL/GenBank/DDBJ databases">
        <authorList>
            <person name="Varghese N."/>
            <person name="Submissions S."/>
        </authorList>
    </citation>
    <scope>NUCLEOTIDE SEQUENCE [LARGE SCALE GENOMIC DNA]</scope>
    <source>
        <strain evidence="2">DSM 15739</strain>
    </source>
</reference>
<dbReference type="AlphaFoldDB" id="A0A1T4JNE3"/>
<accession>A0A1T4JNE3</accession>
<dbReference type="EMBL" id="FUWO01000001">
    <property type="protein sequence ID" value="SJZ31597.1"/>
    <property type="molecule type" value="Genomic_DNA"/>
</dbReference>